<dbReference type="PANTHER" id="PTHR11552">
    <property type="entry name" value="GLUCOSE-METHANOL-CHOLINE GMC OXIDOREDUCTASE"/>
    <property type="match status" value="1"/>
</dbReference>
<dbReference type="STRING" id="1317121.ATO11_10200"/>
<dbReference type="PROSITE" id="PS00623">
    <property type="entry name" value="GMC_OXRED_1"/>
    <property type="match status" value="1"/>
</dbReference>
<feature type="domain" description="Glucose-methanol-choline oxidoreductase N-terminal" evidence="7">
    <location>
        <begin position="81"/>
        <end position="104"/>
    </location>
</feature>
<dbReference type="AlphaFoldDB" id="A0A0L1JP90"/>
<keyword evidence="4 5" id="KW-0274">FAD</keyword>
<organism evidence="9 10">
    <name type="scientific">Pseudaestuariivita atlantica</name>
    <dbReference type="NCBI Taxonomy" id="1317121"/>
    <lineage>
        <taxon>Bacteria</taxon>
        <taxon>Pseudomonadati</taxon>
        <taxon>Pseudomonadota</taxon>
        <taxon>Alphaproteobacteria</taxon>
        <taxon>Rhodobacterales</taxon>
        <taxon>Paracoccaceae</taxon>
        <taxon>Pseudaestuariivita</taxon>
    </lineage>
</organism>
<evidence type="ECO:0000256" key="6">
    <source>
        <dbReference type="RuleBase" id="RU003968"/>
    </source>
</evidence>
<dbReference type="PANTHER" id="PTHR11552:SF147">
    <property type="entry name" value="CHOLINE DEHYDROGENASE, MITOCHONDRIAL"/>
    <property type="match status" value="1"/>
</dbReference>
<evidence type="ECO:0000259" key="8">
    <source>
        <dbReference type="PROSITE" id="PS00624"/>
    </source>
</evidence>
<dbReference type="PIRSF" id="PIRSF000137">
    <property type="entry name" value="Alcohol_oxidase"/>
    <property type="match status" value="1"/>
</dbReference>
<protein>
    <submittedName>
        <fullName evidence="9">Choline dehydrogenase</fullName>
        <ecNumber evidence="9">1.1.99.1</ecNumber>
    </submittedName>
</protein>
<dbReference type="Pfam" id="PF00732">
    <property type="entry name" value="GMC_oxred_N"/>
    <property type="match status" value="1"/>
</dbReference>
<dbReference type="EC" id="1.1.99.1" evidence="9"/>
<evidence type="ECO:0000313" key="10">
    <source>
        <dbReference type="Proteomes" id="UP000036938"/>
    </source>
</evidence>
<keyword evidence="9" id="KW-0560">Oxidoreductase</keyword>
<dbReference type="PROSITE" id="PS00624">
    <property type="entry name" value="GMC_OXRED_2"/>
    <property type="match status" value="1"/>
</dbReference>
<evidence type="ECO:0000256" key="2">
    <source>
        <dbReference type="ARBA" id="ARBA00010790"/>
    </source>
</evidence>
<comment type="caution">
    <text evidence="9">The sequence shown here is derived from an EMBL/GenBank/DDBJ whole genome shotgun (WGS) entry which is preliminary data.</text>
</comment>
<dbReference type="RefSeq" id="WP_050530766.1">
    <property type="nucleotide sequence ID" value="NZ_AQQZ01000004.1"/>
</dbReference>
<reference evidence="9 10" key="1">
    <citation type="journal article" date="2015" name="Int. J. Syst. Evol. Microbiol.">
        <title>Aestuariivita atlantica sp. nov., isolated from deep sea sediment of the Atlantic Ocean.</title>
        <authorList>
            <person name="Li G."/>
            <person name="Lai Q."/>
            <person name="Du Y."/>
            <person name="Liu X."/>
            <person name="Sun F."/>
            <person name="Shao Z."/>
        </authorList>
    </citation>
    <scope>NUCLEOTIDE SEQUENCE [LARGE SCALE GENOMIC DNA]</scope>
    <source>
        <strain evidence="9 10">22II-S11-z3</strain>
    </source>
</reference>
<feature type="domain" description="Glucose-methanol-choline oxidoreductase N-terminal" evidence="8">
    <location>
        <begin position="252"/>
        <end position="266"/>
    </location>
</feature>
<dbReference type="EMBL" id="AQQZ01000004">
    <property type="protein sequence ID" value="KNG93579.1"/>
    <property type="molecule type" value="Genomic_DNA"/>
</dbReference>
<evidence type="ECO:0000256" key="1">
    <source>
        <dbReference type="ARBA" id="ARBA00001974"/>
    </source>
</evidence>
<gene>
    <name evidence="9" type="ORF">ATO11_10200</name>
</gene>
<dbReference type="InterPro" id="IPR007867">
    <property type="entry name" value="GMC_OxRtase_C"/>
</dbReference>
<comment type="similarity">
    <text evidence="2 6">Belongs to the GMC oxidoreductase family.</text>
</comment>
<dbReference type="Gene3D" id="3.50.50.60">
    <property type="entry name" value="FAD/NAD(P)-binding domain"/>
    <property type="match status" value="1"/>
</dbReference>
<evidence type="ECO:0000256" key="3">
    <source>
        <dbReference type="ARBA" id="ARBA00022630"/>
    </source>
</evidence>
<dbReference type="GO" id="GO:0016020">
    <property type="term" value="C:membrane"/>
    <property type="evidence" value="ECO:0007669"/>
    <property type="project" value="TreeGrafter"/>
</dbReference>
<feature type="binding site" evidence="5">
    <location>
        <begin position="91"/>
        <end position="94"/>
    </location>
    <ligand>
        <name>FAD</name>
        <dbReference type="ChEBI" id="CHEBI:57692"/>
    </ligand>
</feature>
<dbReference type="GO" id="GO:0008812">
    <property type="term" value="F:choline dehydrogenase activity"/>
    <property type="evidence" value="ECO:0007669"/>
    <property type="project" value="UniProtKB-EC"/>
</dbReference>
<evidence type="ECO:0000256" key="5">
    <source>
        <dbReference type="PIRSR" id="PIRSR000137-2"/>
    </source>
</evidence>
<evidence type="ECO:0000259" key="7">
    <source>
        <dbReference type="PROSITE" id="PS00623"/>
    </source>
</evidence>
<dbReference type="GO" id="GO:0050660">
    <property type="term" value="F:flavin adenine dinucleotide binding"/>
    <property type="evidence" value="ECO:0007669"/>
    <property type="project" value="InterPro"/>
</dbReference>
<dbReference type="Gene3D" id="3.30.560.10">
    <property type="entry name" value="Glucose Oxidase, domain 3"/>
    <property type="match status" value="1"/>
</dbReference>
<dbReference type="NCBIfam" id="NF002550">
    <property type="entry name" value="PRK02106.1"/>
    <property type="match status" value="1"/>
</dbReference>
<dbReference type="OrthoDB" id="9785276at2"/>
<evidence type="ECO:0000313" key="9">
    <source>
        <dbReference type="EMBL" id="KNG93579.1"/>
    </source>
</evidence>
<proteinExistence type="inferred from homology"/>
<accession>A0A0L1JP90</accession>
<dbReference type="Pfam" id="PF05199">
    <property type="entry name" value="GMC_oxred_C"/>
    <property type="match status" value="1"/>
</dbReference>
<keyword evidence="3 6" id="KW-0285">Flavoprotein</keyword>
<comment type="cofactor">
    <cofactor evidence="1 5">
        <name>FAD</name>
        <dbReference type="ChEBI" id="CHEBI:57692"/>
    </cofactor>
</comment>
<dbReference type="PATRIC" id="fig|1317121.7.peg.2716"/>
<feature type="binding site" evidence="5">
    <location>
        <position position="83"/>
    </location>
    <ligand>
        <name>FAD</name>
        <dbReference type="ChEBI" id="CHEBI:57692"/>
    </ligand>
</feature>
<dbReference type="Proteomes" id="UP000036938">
    <property type="component" value="Unassembled WGS sequence"/>
</dbReference>
<dbReference type="InterPro" id="IPR012132">
    <property type="entry name" value="GMC_OxRdtase"/>
</dbReference>
<sequence>MSAYDVVIVGAGSAGSVLANRLSEDPTRSVLVLEAGPVDRDLMIHIPAGVHSVWHKPGLNWNDTSEAQEALGGRGVFQPRGRVLGGSSSINSMVYMRGHPRDYDEWAQAGLTGWSYDRCLPYFRAGEARAEGGDAWRGADGPLGVCRSSYDNPLYDAFLEAGAQAGQGRSDDLNGYQPEGVARFDATKRHGRRCSAAVAHLRPALRRPNLTLKTGAQVDRVEIENGRAVAVRFHHRGRAERVEAGEVILSGGAFNSPQLLMLSGVGPADHLAEHGIDVVADLPGVGGNLMDHATVVVQFECRKHFPIHRIDQPLPKLRAGARWVFFRDGVAASNIWEAGGIVRGNDRVARGNLQYHFAPVGFAYEGDRLSVSQAFAVHIDLLRPESRGEVRLASADPRARPALRFNYLDQAEDLRQLVEGVRALRALVSQPAFHGLAGAEIAPGAGATTDADIAAWVRRALETDFHPCGTCAMGDVVDDEMRVRGVAGLRVVDASVMPRIVGGNLNAPVQMIAARAADMIRGRAQLPPERPPFAFDSDTKVAS</sequence>
<dbReference type="SUPFAM" id="SSF54373">
    <property type="entry name" value="FAD-linked reductases, C-terminal domain"/>
    <property type="match status" value="1"/>
</dbReference>
<dbReference type="GO" id="GO:0019285">
    <property type="term" value="P:glycine betaine biosynthetic process from choline"/>
    <property type="evidence" value="ECO:0007669"/>
    <property type="project" value="TreeGrafter"/>
</dbReference>
<keyword evidence="10" id="KW-1185">Reference proteome</keyword>
<dbReference type="SUPFAM" id="SSF51905">
    <property type="entry name" value="FAD/NAD(P)-binding domain"/>
    <property type="match status" value="1"/>
</dbReference>
<evidence type="ECO:0000256" key="4">
    <source>
        <dbReference type="ARBA" id="ARBA00022827"/>
    </source>
</evidence>
<dbReference type="InterPro" id="IPR036188">
    <property type="entry name" value="FAD/NAD-bd_sf"/>
</dbReference>
<dbReference type="InterPro" id="IPR000172">
    <property type="entry name" value="GMC_OxRdtase_N"/>
</dbReference>
<name>A0A0L1JP90_9RHOB</name>
<feature type="binding site" evidence="5">
    <location>
        <position position="218"/>
    </location>
    <ligand>
        <name>FAD</name>
        <dbReference type="ChEBI" id="CHEBI:57692"/>
    </ligand>
</feature>